<evidence type="ECO:0000256" key="1">
    <source>
        <dbReference type="SAM" id="MobiDB-lite"/>
    </source>
</evidence>
<dbReference type="OrthoDB" id="5800408at2759"/>
<dbReference type="EMBL" id="JPKZ01001280">
    <property type="protein sequence ID" value="KHN82923.1"/>
    <property type="molecule type" value="Genomic_DNA"/>
</dbReference>
<dbReference type="Proteomes" id="UP000031036">
    <property type="component" value="Unassembled WGS sequence"/>
</dbReference>
<organism evidence="3 4">
    <name type="scientific">Toxocara canis</name>
    <name type="common">Canine roundworm</name>
    <dbReference type="NCBI Taxonomy" id="6265"/>
    <lineage>
        <taxon>Eukaryota</taxon>
        <taxon>Metazoa</taxon>
        <taxon>Ecdysozoa</taxon>
        <taxon>Nematoda</taxon>
        <taxon>Chromadorea</taxon>
        <taxon>Rhabditida</taxon>
        <taxon>Spirurina</taxon>
        <taxon>Ascaridomorpha</taxon>
        <taxon>Ascaridoidea</taxon>
        <taxon>Toxocaridae</taxon>
        <taxon>Toxocara</taxon>
    </lineage>
</organism>
<evidence type="ECO:0000313" key="4">
    <source>
        <dbReference type="Proteomes" id="UP000031036"/>
    </source>
</evidence>
<name>A0A0B2VMY0_TOXCA</name>
<keyword evidence="2" id="KW-0732">Signal</keyword>
<feature type="region of interest" description="Disordered" evidence="1">
    <location>
        <begin position="75"/>
        <end position="103"/>
    </location>
</feature>
<feature type="compositionally biased region" description="Polar residues" evidence="1">
    <location>
        <begin position="75"/>
        <end position="86"/>
    </location>
</feature>
<sequence length="242" mass="26292">MNANHFALLLFGLFFEAITAVPSLPSSPSSHSGRLSYYPPAEPNYPPVNPLPASAPLPQSDKAAALLDAFNQRFGSKTDTSKPRITSSWNSASRRSKSAEQESPIVHVPKPKCQLLGCEGPLPNDGSIRFALLHKPSQSCYQTFVELNTCVGEKGYPVGMVPKPKCQLLGCEGPLPNDGSIRFALLHKPSQSCYQTFVELNTCVGEKGYPVGMVCTICCDCTSSFIAEMRNSRGYKIGFNRK</sequence>
<gene>
    <name evidence="3" type="ORF">Tcan_14221</name>
</gene>
<evidence type="ECO:0000313" key="3">
    <source>
        <dbReference type="EMBL" id="KHN82923.1"/>
    </source>
</evidence>
<reference evidence="3 4" key="1">
    <citation type="submission" date="2014-11" db="EMBL/GenBank/DDBJ databases">
        <title>Genetic blueprint of the zoonotic pathogen Toxocara canis.</title>
        <authorList>
            <person name="Zhu X.-Q."/>
            <person name="Korhonen P.K."/>
            <person name="Cai H."/>
            <person name="Young N.D."/>
            <person name="Nejsum P."/>
            <person name="von Samson-Himmelstjerna G."/>
            <person name="Boag P.R."/>
            <person name="Tan P."/>
            <person name="Li Q."/>
            <person name="Min J."/>
            <person name="Yang Y."/>
            <person name="Wang X."/>
            <person name="Fang X."/>
            <person name="Hall R.S."/>
            <person name="Hofmann A."/>
            <person name="Sternberg P.W."/>
            <person name="Jex A.R."/>
            <person name="Gasser R.B."/>
        </authorList>
    </citation>
    <scope>NUCLEOTIDE SEQUENCE [LARGE SCALE GENOMIC DNA]</scope>
    <source>
        <strain evidence="3">PN_DK_2014</strain>
    </source>
</reference>
<keyword evidence="4" id="KW-1185">Reference proteome</keyword>
<protein>
    <submittedName>
        <fullName evidence="3">Uncharacterized protein</fullName>
    </submittedName>
</protein>
<feature type="chain" id="PRO_5002078437" evidence="2">
    <location>
        <begin position="21"/>
        <end position="242"/>
    </location>
</feature>
<feature type="signal peptide" evidence="2">
    <location>
        <begin position="1"/>
        <end position="20"/>
    </location>
</feature>
<comment type="caution">
    <text evidence="3">The sequence shown here is derived from an EMBL/GenBank/DDBJ whole genome shotgun (WGS) entry which is preliminary data.</text>
</comment>
<accession>A0A0B2VMY0</accession>
<proteinExistence type="predicted"/>
<evidence type="ECO:0000256" key="2">
    <source>
        <dbReference type="SAM" id="SignalP"/>
    </source>
</evidence>
<dbReference type="AlphaFoldDB" id="A0A0B2VMY0"/>